<accession>A0A9R0IQ40</accession>
<keyword evidence="2" id="KW-1185">Reference proteome</keyword>
<feature type="domain" description="FBD" evidence="1">
    <location>
        <begin position="136"/>
        <end position="208"/>
    </location>
</feature>
<dbReference type="Proteomes" id="UP000813463">
    <property type="component" value="Chromosome 5"/>
</dbReference>
<dbReference type="GeneID" id="110793002"/>
<dbReference type="PANTHER" id="PTHR31900">
    <property type="entry name" value="F-BOX/RNI SUPERFAMILY PROTEIN-RELATED"/>
    <property type="match status" value="1"/>
</dbReference>
<dbReference type="RefSeq" id="XP_021853521.2">
    <property type="nucleotide sequence ID" value="XM_021997829.2"/>
</dbReference>
<evidence type="ECO:0000313" key="2">
    <source>
        <dbReference type="Proteomes" id="UP000813463"/>
    </source>
</evidence>
<reference evidence="3" key="2">
    <citation type="submission" date="2025-08" db="UniProtKB">
        <authorList>
            <consortium name="RefSeq"/>
        </authorList>
    </citation>
    <scope>IDENTIFICATION</scope>
    <source>
        <tissue evidence="3">Leaf</tissue>
    </source>
</reference>
<evidence type="ECO:0000259" key="1">
    <source>
        <dbReference type="SMART" id="SM00579"/>
    </source>
</evidence>
<dbReference type="InterPro" id="IPR006566">
    <property type="entry name" value="FBD"/>
</dbReference>
<dbReference type="PANTHER" id="PTHR31900:SF30">
    <property type="entry name" value="SUPERFAMILY PROTEIN, PUTATIVE-RELATED"/>
    <property type="match status" value="1"/>
</dbReference>
<gene>
    <name evidence="3" type="primary">LOC110793002</name>
</gene>
<dbReference type="SMART" id="SM00579">
    <property type="entry name" value="FBD"/>
    <property type="match status" value="1"/>
</dbReference>
<name>A0A9R0IQ40_SPIOL</name>
<dbReference type="AlphaFoldDB" id="A0A9R0IQ40"/>
<protein>
    <recommendedName>
        <fullName evidence="1">FBD domain-containing protein</fullName>
    </recommendedName>
</protein>
<organism evidence="2 3">
    <name type="scientific">Spinacia oleracea</name>
    <name type="common">Spinach</name>
    <dbReference type="NCBI Taxonomy" id="3562"/>
    <lineage>
        <taxon>Eukaryota</taxon>
        <taxon>Viridiplantae</taxon>
        <taxon>Streptophyta</taxon>
        <taxon>Embryophyta</taxon>
        <taxon>Tracheophyta</taxon>
        <taxon>Spermatophyta</taxon>
        <taxon>Magnoliopsida</taxon>
        <taxon>eudicotyledons</taxon>
        <taxon>Gunneridae</taxon>
        <taxon>Pentapetalae</taxon>
        <taxon>Caryophyllales</taxon>
        <taxon>Chenopodiaceae</taxon>
        <taxon>Chenopodioideae</taxon>
        <taxon>Anserineae</taxon>
        <taxon>Spinacia</taxon>
    </lineage>
</organism>
<evidence type="ECO:0000313" key="3">
    <source>
        <dbReference type="RefSeq" id="XP_021853521.2"/>
    </source>
</evidence>
<reference evidence="2" key="1">
    <citation type="journal article" date="2021" name="Nat. Commun.">
        <title>Genomic analyses provide insights into spinach domestication and the genetic basis of agronomic traits.</title>
        <authorList>
            <person name="Cai X."/>
            <person name="Sun X."/>
            <person name="Xu C."/>
            <person name="Sun H."/>
            <person name="Wang X."/>
            <person name="Ge C."/>
            <person name="Zhang Z."/>
            <person name="Wang Q."/>
            <person name="Fei Z."/>
            <person name="Jiao C."/>
            <person name="Wang Q."/>
        </authorList>
    </citation>
    <scope>NUCLEOTIDE SEQUENCE [LARGE SCALE GENOMIC DNA]</scope>
    <source>
        <strain evidence="2">cv. Varoflay</strain>
    </source>
</reference>
<dbReference type="InterPro" id="IPR050232">
    <property type="entry name" value="FBL13/AtMIF1-like"/>
</dbReference>
<sequence length="208" mass="24264">MDIYSGEWILIDAPCLAKVSFIYLDGTQYWYHDSHVVHQPPLAFDFLKSNSVTYLSLQGYSLELVAANRMPAAYPDLELLELDWCPVLPYKEMIGFFDNTPRLHTVIFRQGLIKHSDQFDCQELEQWPLKYLGVATLFSLYVEVIQVHNFSGNKGELILLEYLLYNAVELKWLVLYKDCNMKMEQELRMAEELLRISGTSDHCRVELL</sequence>
<dbReference type="KEGG" id="soe:110793002"/>
<proteinExistence type="predicted"/>